<dbReference type="GeneID" id="108676802"/>
<gene>
    <name evidence="3" type="primary">LOC108676802</name>
</gene>
<dbReference type="GO" id="GO:0005643">
    <property type="term" value="C:nuclear pore"/>
    <property type="evidence" value="ECO:0007669"/>
    <property type="project" value="TreeGrafter"/>
</dbReference>
<name>A0A979FWK3_HYAAZ</name>
<keyword evidence="2" id="KW-1185">Reference proteome</keyword>
<dbReference type="Pfam" id="PF25460">
    <property type="entry name" value="Beta-prop_Aladin"/>
    <property type="match status" value="1"/>
</dbReference>
<dbReference type="PANTHER" id="PTHR14494">
    <property type="entry name" value="ALADIN/ADRACALIN/AAAS"/>
    <property type="match status" value="1"/>
</dbReference>
<dbReference type="InterPro" id="IPR057403">
    <property type="entry name" value="Beta-prop_Aladin"/>
</dbReference>
<proteinExistence type="predicted"/>
<accession>A0A979FWK3</accession>
<dbReference type="OMA" id="MAWKPFD"/>
<evidence type="ECO:0000313" key="2">
    <source>
        <dbReference type="Proteomes" id="UP000694843"/>
    </source>
</evidence>
<dbReference type="PANTHER" id="PTHR14494:SF0">
    <property type="entry name" value="ALADIN"/>
    <property type="match status" value="1"/>
</dbReference>
<dbReference type="Proteomes" id="UP000694843">
    <property type="component" value="Unplaced"/>
</dbReference>
<sequence length="542" mass="58474">MLDLHMLKSLPGNGEVTACEREGVLRCDSSDLAVKTAQLMLGCSEPILETESCETVRPALGKHDAQNAFSARPRLPASIVIAYRERGLAGCLEQLVEDSEPGWLMAIARVAAKAALAGLSTAEQVTKFTRFERSISTRTHTSGLGGGSREIVSISWHSCSRRLAVAFTDDSVKIYSQKPLQPLLKHRIQRRVTQVQWLPYSMSVACVSCEAGVLLWSVDPSSVVTRPSGACISLLPFLHNASHAVMTTHPQGTSVACSDGRGVRVWDTALLMSTEVQRSGHVTHLAFSPDATRLLVVMARPPTLRVFDTSDWSLQEWVSSSEVSCCAWSPCSDYVVFCTADPAVLYFLSPTTAATAFCTADPAVLYFLSPTTAATAATMLADLSLVQLADTSGQTVSVGGAVKGMAWGGERLLLYFHSCSYLVLFHTLTIHALKIAINGVIKGPDDCLPVSAAFHPSQPSLLTVAWDDGTLQHVPLLYTSRQTTSTSNIGALNTTLAEFNTTVADYHTTNVNSPWNDSHITPREFQSDTLNGSLWPNNSILS</sequence>
<dbReference type="SMART" id="SM00320">
    <property type="entry name" value="WD40"/>
    <property type="match status" value="5"/>
</dbReference>
<feature type="domain" description="Aladin seven-bladed propeller" evidence="1">
    <location>
        <begin position="151"/>
        <end position="476"/>
    </location>
</feature>
<protein>
    <submittedName>
        <fullName evidence="3">LOW QUALITY PROTEIN: aladin</fullName>
    </submittedName>
</protein>
<dbReference type="InterPro" id="IPR036322">
    <property type="entry name" value="WD40_repeat_dom_sf"/>
</dbReference>
<evidence type="ECO:0000259" key="1">
    <source>
        <dbReference type="Pfam" id="PF25460"/>
    </source>
</evidence>
<dbReference type="InterPro" id="IPR001680">
    <property type="entry name" value="WD40_rpt"/>
</dbReference>
<organism evidence="2 3">
    <name type="scientific">Hyalella azteca</name>
    <name type="common">Amphipod</name>
    <dbReference type="NCBI Taxonomy" id="294128"/>
    <lineage>
        <taxon>Eukaryota</taxon>
        <taxon>Metazoa</taxon>
        <taxon>Ecdysozoa</taxon>
        <taxon>Arthropoda</taxon>
        <taxon>Crustacea</taxon>
        <taxon>Multicrustacea</taxon>
        <taxon>Malacostraca</taxon>
        <taxon>Eumalacostraca</taxon>
        <taxon>Peracarida</taxon>
        <taxon>Amphipoda</taxon>
        <taxon>Senticaudata</taxon>
        <taxon>Talitrida</taxon>
        <taxon>Talitroidea</taxon>
        <taxon>Hyalellidae</taxon>
        <taxon>Hyalella</taxon>
    </lineage>
</organism>
<reference evidence="3" key="1">
    <citation type="submission" date="2025-08" db="UniProtKB">
        <authorList>
            <consortium name="RefSeq"/>
        </authorList>
    </citation>
    <scope>IDENTIFICATION</scope>
    <source>
        <tissue evidence="3">Whole organism</tissue>
    </source>
</reference>
<dbReference type="AlphaFoldDB" id="A0A979FWK3"/>
<dbReference type="InterPro" id="IPR045139">
    <property type="entry name" value="Aladin"/>
</dbReference>
<evidence type="ECO:0000313" key="3">
    <source>
        <dbReference type="RefSeq" id="XP_047740897.1"/>
    </source>
</evidence>
<dbReference type="Gene3D" id="2.130.10.10">
    <property type="entry name" value="YVTN repeat-like/Quinoprotein amine dehydrogenase"/>
    <property type="match status" value="2"/>
</dbReference>
<dbReference type="RefSeq" id="XP_047740897.1">
    <property type="nucleotide sequence ID" value="XM_047884941.1"/>
</dbReference>
<dbReference type="SUPFAM" id="SSF50978">
    <property type="entry name" value="WD40 repeat-like"/>
    <property type="match status" value="1"/>
</dbReference>
<dbReference type="GO" id="GO:0006913">
    <property type="term" value="P:nucleocytoplasmic transport"/>
    <property type="evidence" value="ECO:0007669"/>
    <property type="project" value="TreeGrafter"/>
</dbReference>
<dbReference type="InterPro" id="IPR015943">
    <property type="entry name" value="WD40/YVTN_repeat-like_dom_sf"/>
</dbReference>
<dbReference type="KEGG" id="hazt:108676802"/>
<dbReference type="OrthoDB" id="411991at2759"/>